<keyword evidence="3" id="KW-1185">Reference proteome</keyword>
<dbReference type="Pfam" id="PF05032">
    <property type="entry name" value="Spo12"/>
    <property type="match status" value="1"/>
</dbReference>
<dbReference type="EMBL" id="KV425882">
    <property type="protein sequence ID" value="KZW03758.1"/>
    <property type="molecule type" value="Genomic_DNA"/>
</dbReference>
<dbReference type="STRING" id="1314781.A0A165QKP2"/>
<name>A0A165QKP2_EXIGL</name>
<evidence type="ECO:0000313" key="2">
    <source>
        <dbReference type="EMBL" id="KZW03758.1"/>
    </source>
</evidence>
<feature type="region of interest" description="Disordered" evidence="1">
    <location>
        <begin position="1"/>
        <end position="41"/>
    </location>
</feature>
<evidence type="ECO:0000256" key="1">
    <source>
        <dbReference type="SAM" id="MobiDB-lite"/>
    </source>
</evidence>
<feature type="compositionally biased region" description="Polar residues" evidence="1">
    <location>
        <begin position="104"/>
        <end position="113"/>
    </location>
</feature>
<proteinExistence type="predicted"/>
<feature type="region of interest" description="Disordered" evidence="1">
    <location>
        <begin position="92"/>
        <end position="145"/>
    </location>
</feature>
<organism evidence="2 3">
    <name type="scientific">Exidia glandulosa HHB12029</name>
    <dbReference type="NCBI Taxonomy" id="1314781"/>
    <lineage>
        <taxon>Eukaryota</taxon>
        <taxon>Fungi</taxon>
        <taxon>Dikarya</taxon>
        <taxon>Basidiomycota</taxon>
        <taxon>Agaricomycotina</taxon>
        <taxon>Agaricomycetes</taxon>
        <taxon>Auriculariales</taxon>
        <taxon>Exidiaceae</taxon>
        <taxon>Exidia</taxon>
    </lineage>
</organism>
<evidence type="ECO:0000313" key="3">
    <source>
        <dbReference type="Proteomes" id="UP000077266"/>
    </source>
</evidence>
<protein>
    <submittedName>
        <fullName evidence="2">Uncharacterized protein</fullName>
    </submittedName>
</protein>
<reference evidence="2 3" key="1">
    <citation type="journal article" date="2016" name="Mol. Biol. Evol.">
        <title>Comparative Genomics of Early-Diverging Mushroom-Forming Fungi Provides Insights into the Origins of Lignocellulose Decay Capabilities.</title>
        <authorList>
            <person name="Nagy L.G."/>
            <person name="Riley R."/>
            <person name="Tritt A."/>
            <person name="Adam C."/>
            <person name="Daum C."/>
            <person name="Floudas D."/>
            <person name="Sun H."/>
            <person name="Yadav J.S."/>
            <person name="Pangilinan J."/>
            <person name="Larsson K.H."/>
            <person name="Matsuura K."/>
            <person name="Barry K."/>
            <person name="Labutti K."/>
            <person name="Kuo R."/>
            <person name="Ohm R.A."/>
            <person name="Bhattacharya S.S."/>
            <person name="Shirouzu T."/>
            <person name="Yoshinaga Y."/>
            <person name="Martin F.M."/>
            <person name="Grigoriev I.V."/>
            <person name="Hibbett D.S."/>
        </authorList>
    </citation>
    <scope>NUCLEOTIDE SEQUENCE [LARGE SCALE GENOMIC DNA]</scope>
    <source>
        <strain evidence="2 3">HHB12029</strain>
    </source>
</reference>
<dbReference type="InterPro" id="IPR007727">
    <property type="entry name" value="Spo12"/>
</dbReference>
<dbReference type="Proteomes" id="UP000077266">
    <property type="component" value="Unassembled WGS sequence"/>
</dbReference>
<accession>A0A165QKP2</accession>
<dbReference type="InParanoid" id="A0A165QKP2"/>
<dbReference type="OrthoDB" id="5578329at2759"/>
<sequence length="145" mass="15313">MSAQSTPDASPITVQPLHHPEQAAQQPPLGNATNLADAPGMGGKALLAKKMAGGKKAYVSPSDAIMTPCTAKLSKAKNKHFSKGKPIRFAFNKATPEEDESEVAQAQNSSPLAQTKEDESDDEDKMDVEDAPAPALTSRLEPAEF</sequence>
<feature type="compositionally biased region" description="Acidic residues" evidence="1">
    <location>
        <begin position="118"/>
        <end position="130"/>
    </location>
</feature>
<gene>
    <name evidence="2" type="ORF">EXIGLDRAFT_715817</name>
</gene>
<dbReference type="AlphaFoldDB" id="A0A165QKP2"/>